<feature type="region of interest" description="Disordered" evidence="7">
    <location>
        <begin position="1"/>
        <end position="34"/>
    </location>
</feature>
<accession>A0A098ERB7</accession>
<organism evidence="9 10">
    <name type="scientific">Planococcus massiliensis</name>
    <dbReference type="NCBI Taxonomy" id="1499687"/>
    <lineage>
        <taxon>Bacteria</taxon>
        <taxon>Bacillati</taxon>
        <taxon>Bacillota</taxon>
        <taxon>Bacilli</taxon>
        <taxon>Bacillales</taxon>
        <taxon>Caryophanaceae</taxon>
        <taxon>Planococcus</taxon>
    </lineage>
</organism>
<dbReference type="Gene3D" id="6.10.140.30">
    <property type="entry name" value="Anti-sigma-28 factor FlgM"/>
    <property type="match status" value="1"/>
</dbReference>
<dbReference type="SUPFAM" id="SSF101498">
    <property type="entry name" value="Anti-sigma factor FlgM"/>
    <property type="match status" value="1"/>
</dbReference>
<evidence type="ECO:0000256" key="4">
    <source>
        <dbReference type="ARBA" id="ARBA00022795"/>
    </source>
</evidence>
<evidence type="ECO:0000313" key="9">
    <source>
        <dbReference type="EMBL" id="CEG24347.1"/>
    </source>
</evidence>
<evidence type="ECO:0000256" key="7">
    <source>
        <dbReference type="SAM" id="MobiDB-lite"/>
    </source>
</evidence>
<keyword evidence="4" id="KW-1005">Bacterial flagellum biogenesis</keyword>
<evidence type="ECO:0000256" key="6">
    <source>
        <dbReference type="ARBA" id="ARBA00023163"/>
    </source>
</evidence>
<dbReference type="InterPro" id="IPR007412">
    <property type="entry name" value="FlgM"/>
</dbReference>
<protein>
    <recommendedName>
        <fullName evidence="2">Negative regulator of flagellin synthesis</fullName>
    </recommendedName>
</protein>
<gene>
    <name evidence="9" type="ORF">BN1080_03370</name>
</gene>
<dbReference type="GO" id="GO:0045892">
    <property type="term" value="P:negative regulation of DNA-templated transcription"/>
    <property type="evidence" value="ECO:0007669"/>
    <property type="project" value="InterPro"/>
</dbReference>
<dbReference type="Pfam" id="PF04316">
    <property type="entry name" value="FlgM"/>
    <property type="match status" value="1"/>
</dbReference>
<dbReference type="NCBIfam" id="TIGR03824">
    <property type="entry name" value="FlgM_jcvi"/>
    <property type="match status" value="1"/>
</dbReference>
<comment type="similarity">
    <text evidence="1">Belongs to the FlgM family.</text>
</comment>
<dbReference type="GO" id="GO:0044781">
    <property type="term" value="P:bacterial-type flagellum organization"/>
    <property type="evidence" value="ECO:0007669"/>
    <property type="project" value="UniProtKB-KW"/>
</dbReference>
<dbReference type="Proteomes" id="UP000043699">
    <property type="component" value="Unassembled WGS sequence"/>
</dbReference>
<evidence type="ECO:0000256" key="5">
    <source>
        <dbReference type="ARBA" id="ARBA00023015"/>
    </source>
</evidence>
<evidence type="ECO:0000313" key="10">
    <source>
        <dbReference type="Proteomes" id="UP000043699"/>
    </source>
</evidence>
<keyword evidence="10" id="KW-1185">Reference proteome</keyword>
<evidence type="ECO:0000256" key="3">
    <source>
        <dbReference type="ARBA" id="ARBA00022491"/>
    </source>
</evidence>
<sequence>MNIDKTNGSSFIQSYQKQMQVSPVERSKPIQKEDEVQISNRAKEMFEKNAGVDMDRQEKINALKLQIQSGEYEVNSSKVAESVFDFWYDK</sequence>
<feature type="compositionally biased region" description="Basic and acidic residues" evidence="7">
    <location>
        <begin position="25"/>
        <end position="34"/>
    </location>
</feature>
<dbReference type="OrthoDB" id="2991036at2"/>
<keyword evidence="3" id="KW-0678">Repressor</keyword>
<dbReference type="STRING" id="1499687.BN1080_03370"/>
<dbReference type="EMBL" id="CCXS01000001">
    <property type="protein sequence ID" value="CEG24347.1"/>
    <property type="molecule type" value="Genomic_DNA"/>
</dbReference>
<keyword evidence="6" id="KW-0804">Transcription</keyword>
<reference evidence="9 10" key="1">
    <citation type="submission" date="2014-09" db="EMBL/GenBank/DDBJ databases">
        <authorList>
            <person name="Urmite Genomes Urmite Genomes"/>
        </authorList>
    </citation>
    <scope>NUCLEOTIDE SEQUENCE [LARGE SCALE GENOMIC DNA]</scope>
    <source>
        <strain evidence="9 10">ES2</strain>
    </source>
</reference>
<dbReference type="AlphaFoldDB" id="A0A098ERB7"/>
<feature type="compositionally biased region" description="Polar residues" evidence="7">
    <location>
        <begin position="1"/>
        <end position="21"/>
    </location>
</feature>
<evidence type="ECO:0000259" key="8">
    <source>
        <dbReference type="Pfam" id="PF04316"/>
    </source>
</evidence>
<keyword evidence="5" id="KW-0805">Transcription regulation</keyword>
<proteinExistence type="inferred from homology"/>
<evidence type="ECO:0000256" key="2">
    <source>
        <dbReference type="ARBA" id="ARBA00017823"/>
    </source>
</evidence>
<evidence type="ECO:0000256" key="1">
    <source>
        <dbReference type="ARBA" id="ARBA00005322"/>
    </source>
</evidence>
<dbReference type="InterPro" id="IPR031316">
    <property type="entry name" value="FlgM_C"/>
</dbReference>
<dbReference type="RefSeq" id="WP_052653924.1">
    <property type="nucleotide sequence ID" value="NZ_CCXS01000001.1"/>
</dbReference>
<dbReference type="InterPro" id="IPR035890">
    <property type="entry name" value="Anti-sigma-28_factor_FlgM_sf"/>
</dbReference>
<feature type="domain" description="Anti-sigma-28 factor FlgM C-terminal" evidence="8">
    <location>
        <begin position="34"/>
        <end position="82"/>
    </location>
</feature>
<name>A0A098ERB7_9BACL</name>